<dbReference type="CDD" id="cd17321">
    <property type="entry name" value="MFS_MMR_MDR_like"/>
    <property type="match status" value="1"/>
</dbReference>
<comment type="caution">
    <text evidence="9">The sequence shown here is derived from an EMBL/GenBank/DDBJ whole genome shotgun (WGS) entry which is preliminary data.</text>
</comment>
<evidence type="ECO:0000259" key="8">
    <source>
        <dbReference type="PROSITE" id="PS50850"/>
    </source>
</evidence>
<feature type="transmembrane region" description="Helical" evidence="7">
    <location>
        <begin position="77"/>
        <end position="96"/>
    </location>
</feature>
<dbReference type="Pfam" id="PF07690">
    <property type="entry name" value="MFS_1"/>
    <property type="match status" value="1"/>
</dbReference>
<dbReference type="AlphaFoldDB" id="A0A934K715"/>
<dbReference type="NCBIfam" id="TIGR00711">
    <property type="entry name" value="efflux_EmrB"/>
    <property type="match status" value="1"/>
</dbReference>
<feature type="transmembrane region" description="Helical" evidence="7">
    <location>
        <begin position="46"/>
        <end position="65"/>
    </location>
</feature>
<dbReference type="InterPro" id="IPR004638">
    <property type="entry name" value="EmrB-like"/>
</dbReference>
<feature type="transmembrane region" description="Helical" evidence="7">
    <location>
        <begin position="270"/>
        <end position="293"/>
    </location>
</feature>
<dbReference type="PRINTS" id="PR01036">
    <property type="entry name" value="TCRTETB"/>
</dbReference>
<evidence type="ECO:0000256" key="1">
    <source>
        <dbReference type="ARBA" id="ARBA00004651"/>
    </source>
</evidence>
<dbReference type="InterPro" id="IPR020846">
    <property type="entry name" value="MFS_dom"/>
</dbReference>
<feature type="transmembrane region" description="Helical" evidence="7">
    <location>
        <begin position="12"/>
        <end position="34"/>
    </location>
</feature>
<evidence type="ECO:0000256" key="7">
    <source>
        <dbReference type="SAM" id="Phobius"/>
    </source>
</evidence>
<keyword evidence="10" id="KW-1185">Reference proteome</keyword>
<protein>
    <submittedName>
        <fullName evidence="9">DHA2 family efflux MFS transporter permease subunit</fullName>
    </submittedName>
</protein>
<evidence type="ECO:0000256" key="2">
    <source>
        <dbReference type="ARBA" id="ARBA00022448"/>
    </source>
</evidence>
<evidence type="ECO:0000256" key="4">
    <source>
        <dbReference type="ARBA" id="ARBA00022692"/>
    </source>
</evidence>
<feature type="transmembrane region" description="Helical" evidence="7">
    <location>
        <begin position="198"/>
        <end position="216"/>
    </location>
</feature>
<evidence type="ECO:0000256" key="5">
    <source>
        <dbReference type="ARBA" id="ARBA00022989"/>
    </source>
</evidence>
<name>A0A934K715_9BACT</name>
<keyword evidence="2" id="KW-0813">Transport</keyword>
<evidence type="ECO:0000256" key="6">
    <source>
        <dbReference type="ARBA" id="ARBA00023136"/>
    </source>
</evidence>
<accession>A0A934K715</accession>
<keyword evidence="6 7" id="KW-0472">Membrane</keyword>
<feature type="transmembrane region" description="Helical" evidence="7">
    <location>
        <begin position="135"/>
        <end position="159"/>
    </location>
</feature>
<dbReference type="GO" id="GO:0022857">
    <property type="term" value="F:transmembrane transporter activity"/>
    <property type="evidence" value="ECO:0007669"/>
    <property type="project" value="InterPro"/>
</dbReference>
<dbReference type="PANTHER" id="PTHR42718:SF42">
    <property type="entry name" value="EXPORT PROTEIN"/>
    <property type="match status" value="1"/>
</dbReference>
<feature type="transmembrane region" description="Helical" evidence="7">
    <location>
        <begin position="359"/>
        <end position="383"/>
    </location>
</feature>
<dbReference type="InterPro" id="IPR011701">
    <property type="entry name" value="MFS"/>
</dbReference>
<dbReference type="Gene3D" id="1.20.1250.20">
    <property type="entry name" value="MFS general substrate transporter like domains"/>
    <property type="match status" value="1"/>
</dbReference>
<dbReference type="Gene3D" id="1.20.1720.10">
    <property type="entry name" value="Multidrug resistance protein D"/>
    <property type="match status" value="1"/>
</dbReference>
<proteinExistence type="predicted"/>
<feature type="transmembrane region" description="Helical" evidence="7">
    <location>
        <begin position="228"/>
        <end position="249"/>
    </location>
</feature>
<feature type="transmembrane region" description="Helical" evidence="7">
    <location>
        <begin position="333"/>
        <end position="353"/>
    </location>
</feature>
<evidence type="ECO:0000313" key="9">
    <source>
        <dbReference type="EMBL" id="MBJ7597838.1"/>
    </source>
</evidence>
<feature type="transmembrane region" description="Helical" evidence="7">
    <location>
        <begin position="102"/>
        <end position="123"/>
    </location>
</feature>
<dbReference type="InterPro" id="IPR036259">
    <property type="entry name" value="MFS_trans_sf"/>
</dbReference>
<dbReference type="EMBL" id="JAEKNR010000082">
    <property type="protein sequence ID" value="MBJ7597838.1"/>
    <property type="molecule type" value="Genomic_DNA"/>
</dbReference>
<keyword evidence="5 7" id="KW-1133">Transmembrane helix</keyword>
<organism evidence="9 10">
    <name type="scientific">Candidatus Nephthysia bennettiae</name>
    <dbReference type="NCBI Taxonomy" id="3127016"/>
    <lineage>
        <taxon>Bacteria</taxon>
        <taxon>Bacillati</taxon>
        <taxon>Candidatus Dormiibacterota</taxon>
        <taxon>Candidatus Dormibacteria</taxon>
        <taxon>Candidatus Dormibacterales</taxon>
        <taxon>Candidatus Dormibacteraceae</taxon>
        <taxon>Candidatus Nephthysia</taxon>
    </lineage>
</organism>
<dbReference type="RefSeq" id="WP_338200373.1">
    <property type="nucleotide sequence ID" value="NZ_JAEKNR010000082.1"/>
</dbReference>
<gene>
    <name evidence="9" type="ORF">JF922_07100</name>
</gene>
<dbReference type="GO" id="GO:0005886">
    <property type="term" value="C:plasma membrane"/>
    <property type="evidence" value="ECO:0007669"/>
    <property type="project" value="UniProtKB-SubCell"/>
</dbReference>
<comment type="subcellular location">
    <subcellularLocation>
        <location evidence="1">Cell membrane</location>
        <topology evidence="1">Multi-pass membrane protein</topology>
    </subcellularLocation>
</comment>
<dbReference type="Proteomes" id="UP000612893">
    <property type="component" value="Unassembled WGS sequence"/>
</dbReference>
<feature type="transmembrane region" description="Helical" evidence="7">
    <location>
        <begin position="299"/>
        <end position="321"/>
    </location>
</feature>
<keyword evidence="4 7" id="KW-0812">Transmembrane</keyword>
<evidence type="ECO:0000313" key="10">
    <source>
        <dbReference type="Proteomes" id="UP000612893"/>
    </source>
</evidence>
<evidence type="ECO:0000256" key="3">
    <source>
        <dbReference type="ARBA" id="ARBA00022475"/>
    </source>
</evidence>
<keyword evidence="3" id="KW-1003">Cell membrane</keyword>
<reference evidence="9" key="1">
    <citation type="submission" date="2020-10" db="EMBL/GenBank/DDBJ databases">
        <title>Ca. Dormibacterota MAGs.</title>
        <authorList>
            <person name="Montgomery K."/>
        </authorList>
    </citation>
    <scope>NUCLEOTIDE SEQUENCE [LARGE SCALE GENOMIC DNA]</scope>
    <source>
        <strain evidence="9">SC8812_S17_10</strain>
    </source>
</reference>
<feature type="transmembrane region" description="Helical" evidence="7">
    <location>
        <begin position="165"/>
        <end position="186"/>
    </location>
</feature>
<dbReference type="PROSITE" id="PS50850">
    <property type="entry name" value="MFS"/>
    <property type="match status" value="1"/>
</dbReference>
<dbReference type="PANTHER" id="PTHR42718">
    <property type="entry name" value="MAJOR FACILITATOR SUPERFAMILY MULTIDRUG TRANSPORTER MFSC"/>
    <property type="match status" value="1"/>
</dbReference>
<dbReference type="SUPFAM" id="SSF103473">
    <property type="entry name" value="MFS general substrate transporter"/>
    <property type="match status" value="1"/>
</dbReference>
<sequence>MTRARNNPWAVLVFLCLGFFMVLLDVTIVNIAIPSMIDGLKASLDQVIWVLNAYTLTYAVLLITAGRLGDRFGQRNLFTAGLAVFVVASAACGLAQDPNQLIVARIVQAVGGALLTPQTLAILTTIFPPARRGAAFGIWGGIAGIATIAGPTVGGLLVTYLDWRWIFFVNVPIGIVALAGSLLIIPDLRPGRAAGVEPVGVLLASAGLFGITFGLIEGQRYNWGTVTGFISIPLIIAAGVLLVVLFFFWDHTRAAPMVPLSLFRERNFSLMNWVGAIISFGMIGLFLPLTIYLQSGLGFSAIKAGLTLLPMSLVSLPLAPIAGRLADRIGGKWILFAGLSLFATGMAIIDWRASIDSTWLTFLPGAVVAGVGLGCTFAPMATVAMRDIKPQMAGAASGLLNTTRQLGGAIGSALIGAVLQNRLSVALHDEAVKFAAQLPPQLPPQARQRFVDAFSSAGKGGLEVGRSSSSSFANVPGVPPQVAEQIGHVAREVFAYAFIDAMRPTLAVPILALAVGALSCLAVKRLSRGAEEAPARSAETTAPAA</sequence>
<feature type="domain" description="Major facilitator superfamily (MFS) profile" evidence="8">
    <location>
        <begin position="11"/>
        <end position="447"/>
    </location>
</feature>